<dbReference type="PANTHER" id="PTHR10492">
    <property type="match status" value="1"/>
</dbReference>
<proteinExistence type="predicted"/>
<feature type="domain" description="DNA helicase Pif1-like 2B" evidence="1">
    <location>
        <begin position="108"/>
        <end position="153"/>
    </location>
</feature>
<reference evidence="2" key="1">
    <citation type="submission" date="2015-07" db="EMBL/GenBank/DDBJ databases">
        <title>MeaNS - Measles Nucleotide Surveillance Program.</title>
        <authorList>
            <person name="Tran T."/>
            <person name="Druce J."/>
        </authorList>
    </citation>
    <scope>NUCLEOTIDE SEQUENCE</scope>
    <source>
        <strain evidence="2">UCB-OBI-ISO-001</strain>
        <tissue evidence="2">Gonad</tissue>
    </source>
</reference>
<organism evidence="2">
    <name type="scientific">Octopus bimaculoides</name>
    <name type="common">California two-spotted octopus</name>
    <dbReference type="NCBI Taxonomy" id="37653"/>
    <lineage>
        <taxon>Eukaryota</taxon>
        <taxon>Metazoa</taxon>
        <taxon>Spiralia</taxon>
        <taxon>Lophotrochozoa</taxon>
        <taxon>Mollusca</taxon>
        <taxon>Cephalopoda</taxon>
        <taxon>Coleoidea</taxon>
        <taxon>Octopodiformes</taxon>
        <taxon>Octopoda</taxon>
        <taxon>Incirrata</taxon>
        <taxon>Octopodidae</taxon>
        <taxon>Octopus</taxon>
    </lineage>
</organism>
<dbReference type="InterPro" id="IPR049163">
    <property type="entry name" value="Pif1-like_2B_dom"/>
</dbReference>
<sequence length="181" mass="20607">MQSTGTKSQKGKLGNGKVPFDGNGDISFAHIATMVNSSTELENRVFPDLSNNYSSHKWLCERAILAPKTETVARINHELTNKIPAVIKEYKSVELVLDENQAVHYTTEFLNSLEPHGTFPHKLFLKVGGLRMLPRNLDPPKLCNGTWLIVKTLSPNVIEERKENEAKEFYRILLLQWICFR</sequence>
<evidence type="ECO:0000259" key="1">
    <source>
        <dbReference type="Pfam" id="PF21530"/>
    </source>
</evidence>
<name>A0A0L8FQ53_OCTBM</name>
<protein>
    <recommendedName>
        <fullName evidence="1">DNA helicase Pif1-like 2B domain-containing protein</fullName>
    </recommendedName>
</protein>
<dbReference type="STRING" id="37653.A0A0L8FQ53"/>
<dbReference type="EMBL" id="KQ427980">
    <property type="protein sequence ID" value="KOF66525.1"/>
    <property type="molecule type" value="Genomic_DNA"/>
</dbReference>
<dbReference type="Pfam" id="PF21530">
    <property type="entry name" value="Pif1_2B_dom"/>
    <property type="match status" value="1"/>
</dbReference>
<dbReference type="PANTHER" id="PTHR10492:SF57">
    <property type="entry name" value="ATP-DEPENDENT DNA HELICASE"/>
    <property type="match status" value="1"/>
</dbReference>
<evidence type="ECO:0000313" key="2">
    <source>
        <dbReference type="EMBL" id="KOF66525.1"/>
    </source>
</evidence>
<gene>
    <name evidence="2" type="ORF">OCBIM_22012034mg</name>
</gene>
<feature type="non-terminal residue" evidence="2">
    <location>
        <position position="181"/>
    </location>
</feature>
<accession>A0A0L8FQ53</accession>
<dbReference type="OrthoDB" id="6265497at2759"/>
<dbReference type="AlphaFoldDB" id="A0A0L8FQ53"/>